<evidence type="ECO:0000256" key="1">
    <source>
        <dbReference type="ARBA" id="ARBA00004196"/>
    </source>
</evidence>
<dbReference type="Gene3D" id="1.10.287.470">
    <property type="entry name" value="Helix hairpin bin"/>
    <property type="match status" value="1"/>
</dbReference>
<dbReference type="Gene3D" id="2.40.50.100">
    <property type="match status" value="1"/>
</dbReference>
<sequence>MYLKRIVAAAALFLAIAGCGSREIEFDACGQIDATDVTVSAESGGMILSLDIEEGDRLVEGQRLGAIDSAQIWLQRQELQKRKEGALARLVDIDRQLAPSIAQLESLRKDHERFASLLSKDAGTRKQLDDNESQIAVLEGQIAAQKQTYAQQNDATMAEIGTYEVQMAQRDDQLKKCRITAPVSGKVLAKYAEAGESVTSGKPLFRMADMDRVYVRAYFSTSQLASLAVGDKVTVIPDDGTDSPKEYEGTVTWISDEAEFTPKNIQTRDERADLVYAVKVSLKNDGNLRLGMYAYIRK</sequence>
<evidence type="ECO:0000313" key="5">
    <source>
        <dbReference type="Proteomes" id="UP000823619"/>
    </source>
</evidence>
<feature type="domain" description="Multidrug resistance protein MdtA-like barrel-sandwich hybrid" evidence="3">
    <location>
        <begin position="37"/>
        <end position="204"/>
    </location>
</feature>
<dbReference type="GO" id="GO:0030313">
    <property type="term" value="C:cell envelope"/>
    <property type="evidence" value="ECO:0007669"/>
    <property type="project" value="UniProtKB-SubCell"/>
</dbReference>
<dbReference type="Gene3D" id="2.40.30.170">
    <property type="match status" value="1"/>
</dbReference>
<evidence type="ECO:0000259" key="3">
    <source>
        <dbReference type="Pfam" id="PF25917"/>
    </source>
</evidence>
<dbReference type="InterPro" id="IPR050465">
    <property type="entry name" value="UPF0194_transport"/>
</dbReference>
<evidence type="ECO:0000256" key="2">
    <source>
        <dbReference type="ARBA" id="ARBA00023054"/>
    </source>
</evidence>
<evidence type="ECO:0000313" key="4">
    <source>
        <dbReference type="EMBL" id="MBO8446066.1"/>
    </source>
</evidence>
<proteinExistence type="predicted"/>
<name>A0A9D9EGF7_9BACT</name>
<accession>A0A9D9EGF7</accession>
<dbReference type="SUPFAM" id="SSF111369">
    <property type="entry name" value="HlyD-like secretion proteins"/>
    <property type="match status" value="1"/>
</dbReference>
<dbReference type="PANTHER" id="PTHR32347">
    <property type="entry name" value="EFFLUX SYSTEM COMPONENT YKNX-RELATED"/>
    <property type="match status" value="1"/>
</dbReference>
<keyword evidence="2" id="KW-0175">Coiled coil</keyword>
<organism evidence="4 5">
    <name type="scientific">Candidatus Cryptobacteroides merdavium</name>
    <dbReference type="NCBI Taxonomy" id="2840769"/>
    <lineage>
        <taxon>Bacteria</taxon>
        <taxon>Pseudomonadati</taxon>
        <taxon>Bacteroidota</taxon>
        <taxon>Bacteroidia</taxon>
        <taxon>Bacteroidales</taxon>
        <taxon>Candidatus Cryptobacteroides</taxon>
    </lineage>
</organism>
<dbReference type="PROSITE" id="PS51257">
    <property type="entry name" value="PROKAR_LIPOPROTEIN"/>
    <property type="match status" value="1"/>
</dbReference>
<dbReference type="InterPro" id="IPR058625">
    <property type="entry name" value="MdtA-like_BSH"/>
</dbReference>
<protein>
    <submittedName>
        <fullName evidence="4">HlyD family efflux transporter periplasmic adaptor subunit</fullName>
    </submittedName>
</protein>
<dbReference type="Proteomes" id="UP000823619">
    <property type="component" value="Unassembled WGS sequence"/>
</dbReference>
<dbReference type="Pfam" id="PF25917">
    <property type="entry name" value="BSH_RND"/>
    <property type="match status" value="1"/>
</dbReference>
<comment type="subcellular location">
    <subcellularLocation>
        <location evidence="1">Cell envelope</location>
    </subcellularLocation>
</comment>
<gene>
    <name evidence="4" type="ORF">IAC23_10320</name>
</gene>
<reference evidence="4" key="1">
    <citation type="submission" date="2020-10" db="EMBL/GenBank/DDBJ databases">
        <authorList>
            <person name="Gilroy R."/>
        </authorList>
    </citation>
    <scope>NUCLEOTIDE SEQUENCE</scope>
    <source>
        <strain evidence="4">D5-748</strain>
    </source>
</reference>
<dbReference type="PANTHER" id="PTHR32347:SF23">
    <property type="entry name" value="BLL5650 PROTEIN"/>
    <property type="match status" value="1"/>
</dbReference>
<dbReference type="AlphaFoldDB" id="A0A9D9EGF7"/>
<dbReference type="EMBL" id="JADIMO010000135">
    <property type="protein sequence ID" value="MBO8446066.1"/>
    <property type="molecule type" value="Genomic_DNA"/>
</dbReference>
<reference evidence="4" key="2">
    <citation type="journal article" date="2021" name="PeerJ">
        <title>Extensive microbial diversity within the chicken gut microbiome revealed by metagenomics and culture.</title>
        <authorList>
            <person name="Gilroy R."/>
            <person name="Ravi A."/>
            <person name="Getino M."/>
            <person name="Pursley I."/>
            <person name="Horton D.L."/>
            <person name="Alikhan N.F."/>
            <person name="Baker D."/>
            <person name="Gharbi K."/>
            <person name="Hall N."/>
            <person name="Watson M."/>
            <person name="Adriaenssens E.M."/>
            <person name="Foster-Nyarko E."/>
            <person name="Jarju S."/>
            <person name="Secka A."/>
            <person name="Antonio M."/>
            <person name="Oren A."/>
            <person name="Chaudhuri R.R."/>
            <person name="La Ragione R."/>
            <person name="Hildebrand F."/>
            <person name="Pallen M.J."/>
        </authorList>
    </citation>
    <scope>NUCLEOTIDE SEQUENCE</scope>
    <source>
        <strain evidence="4">D5-748</strain>
    </source>
</reference>
<comment type="caution">
    <text evidence="4">The sequence shown here is derived from an EMBL/GenBank/DDBJ whole genome shotgun (WGS) entry which is preliminary data.</text>
</comment>